<feature type="transmembrane region" description="Helical" evidence="6">
    <location>
        <begin position="391"/>
        <end position="411"/>
    </location>
</feature>
<feature type="transmembrane region" description="Helical" evidence="6">
    <location>
        <begin position="304"/>
        <end position="324"/>
    </location>
</feature>
<evidence type="ECO:0000259" key="7">
    <source>
        <dbReference type="PROSITE" id="PS50850"/>
    </source>
</evidence>
<feature type="transmembrane region" description="Helical" evidence="6">
    <location>
        <begin position="67"/>
        <end position="85"/>
    </location>
</feature>
<feature type="transmembrane region" description="Helical" evidence="6">
    <location>
        <begin position="270"/>
        <end position="292"/>
    </location>
</feature>
<feature type="transmembrane region" description="Helical" evidence="6">
    <location>
        <begin position="121"/>
        <end position="142"/>
    </location>
</feature>
<evidence type="ECO:0000256" key="1">
    <source>
        <dbReference type="ARBA" id="ARBA00004651"/>
    </source>
</evidence>
<feature type="transmembrane region" description="Helical" evidence="6">
    <location>
        <begin position="97"/>
        <end position="115"/>
    </location>
</feature>
<dbReference type="PANTHER" id="PTHR42910">
    <property type="entry name" value="TRANSPORTER SCO4007-RELATED"/>
    <property type="match status" value="1"/>
</dbReference>
<dbReference type="InterPro" id="IPR036259">
    <property type="entry name" value="MFS_trans_sf"/>
</dbReference>
<evidence type="ECO:0000313" key="8">
    <source>
        <dbReference type="EMBL" id="MDA2803989.1"/>
    </source>
</evidence>
<dbReference type="EMBL" id="JAQFWP010000007">
    <property type="protein sequence ID" value="MDA2803989.1"/>
    <property type="molecule type" value="Genomic_DNA"/>
</dbReference>
<dbReference type="InterPro" id="IPR011701">
    <property type="entry name" value="MFS"/>
</dbReference>
<evidence type="ECO:0000256" key="5">
    <source>
        <dbReference type="SAM" id="MobiDB-lite"/>
    </source>
</evidence>
<evidence type="ECO:0000256" key="6">
    <source>
        <dbReference type="SAM" id="Phobius"/>
    </source>
</evidence>
<evidence type="ECO:0000256" key="3">
    <source>
        <dbReference type="ARBA" id="ARBA00022989"/>
    </source>
</evidence>
<comment type="subcellular location">
    <subcellularLocation>
        <location evidence="1">Cell membrane</location>
        <topology evidence="1">Multi-pass membrane protein</topology>
    </subcellularLocation>
</comment>
<evidence type="ECO:0000256" key="4">
    <source>
        <dbReference type="ARBA" id="ARBA00023136"/>
    </source>
</evidence>
<dbReference type="PROSITE" id="PS50850">
    <property type="entry name" value="MFS"/>
    <property type="match status" value="1"/>
</dbReference>
<evidence type="ECO:0000256" key="2">
    <source>
        <dbReference type="ARBA" id="ARBA00022692"/>
    </source>
</evidence>
<dbReference type="Gene3D" id="1.20.1250.20">
    <property type="entry name" value="MFS general substrate transporter like domains"/>
    <property type="match status" value="1"/>
</dbReference>
<feature type="transmembrane region" description="Helical" evidence="6">
    <location>
        <begin position="365"/>
        <end position="385"/>
    </location>
</feature>
<comment type="caution">
    <text evidence="8">The sequence shown here is derived from an EMBL/GenBank/DDBJ whole genome shotgun (WGS) entry which is preliminary data.</text>
</comment>
<dbReference type="RefSeq" id="WP_270676476.1">
    <property type="nucleotide sequence ID" value="NZ_JAQFWP010000007.1"/>
</dbReference>
<feature type="transmembrane region" description="Helical" evidence="6">
    <location>
        <begin position="330"/>
        <end position="353"/>
    </location>
</feature>
<feature type="transmembrane region" description="Helical" evidence="6">
    <location>
        <begin position="154"/>
        <end position="173"/>
    </location>
</feature>
<organism evidence="8 9">
    <name type="scientific">Nocardiopsis suaedae</name>
    <dbReference type="NCBI Taxonomy" id="3018444"/>
    <lineage>
        <taxon>Bacteria</taxon>
        <taxon>Bacillati</taxon>
        <taxon>Actinomycetota</taxon>
        <taxon>Actinomycetes</taxon>
        <taxon>Streptosporangiales</taxon>
        <taxon>Nocardiopsidaceae</taxon>
        <taxon>Nocardiopsis</taxon>
    </lineage>
</organism>
<dbReference type="InterPro" id="IPR020846">
    <property type="entry name" value="MFS_dom"/>
</dbReference>
<keyword evidence="9" id="KW-1185">Reference proteome</keyword>
<dbReference type="SUPFAM" id="SSF103473">
    <property type="entry name" value="MFS general substrate transporter"/>
    <property type="match status" value="1"/>
</dbReference>
<feature type="compositionally biased region" description="Low complexity" evidence="5">
    <location>
        <begin position="14"/>
        <end position="23"/>
    </location>
</feature>
<keyword evidence="3 6" id="KW-1133">Transmembrane helix</keyword>
<dbReference type="Pfam" id="PF07690">
    <property type="entry name" value="MFS_1"/>
    <property type="match status" value="1"/>
</dbReference>
<protein>
    <submittedName>
        <fullName evidence="8">MFS transporter</fullName>
    </submittedName>
</protein>
<feature type="transmembrane region" description="Helical" evidence="6">
    <location>
        <begin position="185"/>
        <end position="204"/>
    </location>
</feature>
<keyword evidence="2 6" id="KW-0812">Transmembrane</keyword>
<evidence type="ECO:0000313" key="9">
    <source>
        <dbReference type="Proteomes" id="UP001165685"/>
    </source>
</evidence>
<reference evidence="8" key="1">
    <citation type="submission" date="2023-01" db="EMBL/GenBank/DDBJ databases">
        <title>Draft genome sequence of Nocardiopsis sp. LSu2-4 isolated from halophytes.</title>
        <authorList>
            <person name="Duangmal K."/>
            <person name="Chantavorakit T."/>
        </authorList>
    </citation>
    <scope>NUCLEOTIDE SEQUENCE</scope>
    <source>
        <strain evidence="8">LSu2-4</strain>
    </source>
</reference>
<proteinExistence type="predicted"/>
<dbReference type="PANTHER" id="PTHR42910:SF1">
    <property type="entry name" value="MAJOR FACILITATOR SUPERFAMILY (MFS) PROFILE DOMAIN-CONTAINING PROTEIN"/>
    <property type="match status" value="1"/>
</dbReference>
<feature type="transmembrane region" description="Helical" evidence="6">
    <location>
        <begin position="242"/>
        <end position="264"/>
    </location>
</feature>
<feature type="transmembrane region" description="Helical" evidence="6">
    <location>
        <begin position="21"/>
        <end position="47"/>
    </location>
</feature>
<accession>A0ABT4TI97</accession>
<keyword evidence="4 6" id="KW-0472">Membrane</keyword>
<dbReference type="Proteomes" id="UP001165685">
    <property type="component" value="Unassembled WGS sequence"/>
</dbReference>
<feature type="domain" description="Major facilitator superfamily (MFS) profile" evidence="7">
    <location>
        <begin position="31"/>
        <end position="417"/>
    </location>
</feature>
<gene>
    <name evidence="8" type="ORF">O4U47_05655</name>
</gene>
<feature type="region of interest" description="Disordered" evidence="5">
    <location>
        <begin position="1"/>
        <end position="23"/>
    </location>
</feature>
<name>A0ABT4TI97_9ACTN</name>
<sequence>MPAPSTAERPTGPRPTSGPGAGAPAGVTGTLTAVLALACAVTVANIYLSAPLLGLVSDSMGISADQAGLVTTAGQLGYALGLLFLLPLSDTVRRRPLLIALVAGTVGALATASAAPGLPALAAAVLAAGAFTVIPQLLVPVAAGLAGPQRRGRVVSVLQAGVFTGAIAARVVGGSFGEFAGWRPVFVAAAVATAAVGALTIALLPRAADAPAAAPGSARPSYPALLASLPGLLRVSALRRSLLFQGAAFAAFNMVWTALVFLLTGPGYGFSTLGASLFGAFGAFGILVAPVAGRAIDRFGTWPVRGAGLAAITAGAALLIAAHLGPPVAAVGIAVLYAGLQAAQVGNQTAVLASNPEAGGRMNTVFMFGTFLAGAAGSGVGAALYEAAGWVAASGAATATVAVALAAWALLTAADRRRRR</sequence>